<evidence type="ECO:0000256" key="1">
    <source>
        <dbReference type="ARBA" id="ARBA00004613"/>
    </source>
</evidence>
<dbReference type="InterPro" id="IPR016054">
    <property type="entry name" value="LY6_UPA_recep-like"/>
</dbReference>
<dbReference type="GeneID" id="129343064"/>
<evidence type="ECO:0000313" key="10">
    <source>
        <dbReference type="RefSeq" id="XP_054855018.1"/>
    </source>
</evidence>
<dbReference type="InterPro" id="IPR004126">
    <property type="entry name" value="PLipase_A2_inh_N"/>
</dbReference>
<evidence type="ECO:0000256" key="4">
    <source>
        <dbReference type="ARBA" id="ARBA00023005"/>
    </source>
</evidence>
<evidence type="ECO:0000256" key="2">
    <source>
        <dbReference type="ARBA" id="ARBA00006570"/>
    </source>
</evidence>
<dbReference type="GO" id="GO:0019834">
    <property type="term" value="F:phospholipase A2 inhibitor activity"/>
    <property type="evidence" value="ECO:0007669"/>
    <property type="project" value="UniProtKB-KW"/>
</dbReference>
<evidence type="ECO:0000313" key="8">
    <source>
        <dbReference type="Proteomes" id="UP001190640"/>
    </source>
</evidence>
<dbReference type="Pfam" id="PF00021">
    <property type="entry name" value="UPAR_LY6"/>
    <property type="match status" value="1"/>
</dbReference>
<dbReference type="Pfam" id="PF02988">
    <property type="entry name" value="PLA2_inh"/>
    <property type="match status" value="1"/>
</dbReference>
<keyword evidence="4 9" id="KW-0593">Phospholipase A2 inhibitor</keyword>
<dbReference type="InterPro" id="IPR045860">
    <property type="entry name" value="Snake_toxin-like_sf"/>
</dbReference>
<dbReference type="PANTHER" id="PTHR20914:SF30">
    <property type="entry name" value="LY6_PLAUR DOMAIN CONTAINING 9"/>
    <property type="match status" value="1"/>
</dbReference>
<dbReference type="InterPro" id="IPR050918">
    <property type="entry name" value="CNF-like_PLA2_Inhibitor"/>
</dbReference>
<dbReference type="KEGG" id="emc:129343064"/>
<dbReference type="RefSeq" id="XP_054855018.1">
    <property type="nucleotide sequence ID" value="XM_054999043.1"/>
</dbReference>
<dbReference type="Gene3D" id="2.10.60.10">
    <property type="entry name" value="CD59"/>
    <property type="match status" value="2"/>
</dbReference>
<feature type="signal peptide" evidence="6">
    <location>
        <begin position="1"/>
        <end position="19"/>
    </location>
</feature>
<gene>
    <name evidence="9 10" type="primary">LOC129343064</name>
</gene>
<dbReference type="AlphaFoldDB" id="A0AA97LGA8"/>
<accession>A0AA97LGA8</accession>
<evidence type="ECO:0000259" key="7">
    <source>
        <dbReference type="SMART" id="SM00134"/>
    </source>
</evidence>
<keyword evidence="6" id="KW-0732">Signal</keyword>
<evidence type="ECO:0000256" key="6">
    <source>
        <dbReference type="SAM" id="SignalP"/>
    </source>
</evidence>
<evidence type="ECO:0000256" key="3">
    <source>
        <dbReference type="ARBA" id="ARBA00022525"/>
    </source>
</evidence>
<dbReference type="CDD" id="cd23588">
    <property type="entry name" value="TFP_LU_ECD_PLIG"/>
    <property type="match status" value="1"/>
</dbReference>
<dbReference type="SMART" id="SM00134">
    <property type="entry name" value="LU"/>
    <property type="match status" value="2"/>
</dbReference>
<feature type="domain" description="UPAR/Ly6" evidence="7">
    <location>
        <begin position="118"/>
        <end position="191"/>
    </location>
</feature>
<evidence type="ECO:0000313" key="9">
    <source>
        <dbReference type="RefSeq" id="XP_054855017.1"/>
    </source>
</evidence>
<organism evidence="8 10">
    <name type="scientific">Eublepharis macularius</name>
    <name type="common">Leopard gecko</name>
    <name type="synonym">Cyrtodactylus macularius</name>
    <dbReference type="NCBI Taxonomy" id="481883"/>
    <lineage>
        <taxon>Eukaryota</taxon>
        <taxon>Metazoa</taxon>
        <taxon>Chordata</taxon>
        <taxon>Craniata</taxon>
        <taxon>Vertebrata</taxon>
        <taxon>Euteleostomi</taxon>
        <taxon>Lepidosauria</taxon>
        <taxon>Squamata</taxon>
        <taxon>Bifurcata</taxon>
        <taxon>Gekkota</taxon>
        <taxon>Eublepharidae</taxon>
        <taxon>Eublepharinae</taxon>
        <taxon>Eublepharis</taxon>
    </lineage>
</organism>
<sequence length="202" mass="21120">MKTLLGPFIAFGLAAMGSSLKCEVCTGIGTNCSGNTMPCEADEDVCVTTIAQNSVAGFLMQMVVKNCGSLDTCRYGPKYMNFGQGKIIQSSVSCCEGDACQTEIPLMPPANTEPNGNQCPACYALSSTSCPDETVDCLGSEDHCLDMETRVTYGNVVLNSIQKGCVSKSVCDDLKIGDTEITGGTASATILKSECKPATIKS</sequence>
<dbReference type="CDD" id="cd23572">
    <property type="entry name" value="TFP_LU_ECD_PINLYP_rpt2"/>
    <property type="match status" value="1"/>
</dbReference>
<reference evidence="9 10" key="1">
    <citation type="submission" date="2025-04" db="UniProtKB">
        <authorList>
            <consortium name="RefSeq"/>
        </authorList>
    </citation>
    <scope>IDENTIFICATION</scope>
    <source>
        <tissue evidence="9 10">Blood</tissue>
    </source>
</reference>
<dbReference type="PANTHER" id="PTHR20914">
    <property type="entry name" value="LY6/PLAUR DOMAIN-CONTAINING PROTEIN 8"/>
    <property type="match status" value="1"/>
</dbReference>
<keyword evidence="5" id="KW-1015">Disulfide bond</keyword>
<dbReference type="SUPFAM" id="SSF57302">
    <property type="entry name" value="Snake toxin-like"/>
    <property type="match status" value="2"/>
</dbReference>
<comment type="similarity">
    <text evidence="2">Belongs to the CNF-like-inhibitor family.</text>
</comment>
<keyword evidence="3" id="KW-0964">Secreted</keyword>
<feature type="chain" id="PRO_5044705678" evidence="6">
    <location>
        <begin position="20"/>
        <end position="202"/>
    </location>
</feature>
<evidence type="ECO:0000256" key="5">
    <source>
        <dbReference type="ARBA" id="ARBA00023157"/>
    </source>
</evidence>
<keyword evidence="8" id="KW-1185">Reference proteome</keyword>
<feature type="domain" description="UPAR/Ly6" evidence="7">
    <location>
        <begin position="20"/>
        <end position="108"/>
    </location>
</feature>
<dbReference type="RefSeq" id="XP_054855017.1">
    <property type="nucleotide sequence ID" value="XM_054999042.1"/>
</dbReference>
<protein>
    <submittedName>
        <fullName evidence="9 10">Phospholipase A2 inhibitor NAI-like</fullName>
    </submittedName>
</protein>
<proteinExistence type="inferred from homology"/>
<dbReference type="Proteomes" id="UP001190640">
    <property type="component" value="Chromosome 15"/>
</dbReference>
<name>A0AA97LGA8_EUBMA</name>
<dbReference type="GO" id="GO:0005576">
    <property type="term" value="C:extracellular region"/>
    <property type="evidence" value="ECO:0007669"/>
    <property type="project" value="UniProtKB-SubCell"/>
</dbReference>
<comment type="subcellular location">
    <subcellularLocation>
        <location evidence="1">Secreted</location>
    </subcellularLocation>
</comment>